<dbReference type="AlphaFoldDB" id="A0AAV9IY34"/>
<feature type="transmembrane region" description="Helical" evidence="1">
    <location>
        <begin position="276"/>
        <end position="294"/>
    </location>
</feature>
<dbReference type="InterPro" id="IPR008537">
    <property type="entry name" value="DUF819"/>
</dbReference>
<keyword evidence="1" id="KW-1133">Transmembrane helix</keyword>
<keyword evidence="3" id="KW-1185">Reference proteome</keyword>
<keyword evidence="1" id="KW-0472">Membrane</keyword>
<evidence type="ECO:0008006" key="4">
    <source>
        <dbReference type="Google" id="ProtNLM"/>
    </source>
</evidence>
<feature type="transmembrane region" description="Helical" evidence="1">
    <location>
        <begin position="418"/>
        <end position="444"/>
    </location>
</feature>
<dbReference type="EMBL" id="JANCYW010000010">
    <property type="protein sequence ID" value="KAK4537000.1"/>
    <property type="molecule type" value="Genomic_DNA"/>
</dbReference>
<feature type="transmembrane region" description="Helical" evidence="1">
    <location>
        <begin position="73"/>
        <end position="89"/>
    </location>
</feature>
<feature type="transmembrane region" description="Helical" evidence="1">
    <location>
        <begin position="218"/>
        <end position="239"/>
    </location>
</feature>
<feature type="transmembrane region" description="Helical" evidence="1">
    <location>
        <begin position="333"/>
        <end position="356"/>
    </location>
</feature>
<evidence type="ECO:0000313" key="2">
    <source>
        <dbReference type="EMBL" id="KAK4537000.1"/>
    </source>
</evidence>
<feature type="transmembrane region" description="Helical" evidence="1">
    <location>
        <begin position="362"/>
        <end position="382"/>
    </location>
</feature>
<feature type="transmembrane region" description="Helical" evidence="1">
    <location>
        <begin position="155"/>
        <end position="179"/>
    </location>
</feature>
<dbReference type="Pfam" id="PF05684">
    <property type="entry name" value="DUF819"/>
    <property type="match status" value="1"/>
</dbReference>
<organism evidence="2 3">
    <name type="scientific">Cyanidium caldarium</name>
    <name type="common">Red alga</name>
    <dbReference type="NCBI Taxonomy" id="2771"/>
    <lineage>
        <taxon>Eukaryota</taxon>
        <taxon>Rhodophyta</taxon>
        <taxon>Bangiophyceae</taxon>
        <taxon>Cyanidiales</taxon>
        <taxon>Cyanidiaceae</taxon>
        <taxon>Cyanidium</taxon>
    </lineage>
</organism>
<dbReference type="Proteomes" id="UP001301350">
    <property type="component" value="Unassembled WGS sequence"/>
</dbReference>
<feature type="transmembrane region" description="Helical" evidence="1">
    <location>
        <begin position="126"/>
        <end position="143"/>
    </location>
</feature>
<name>A0AAV9IY34_CYACA</name>
<protein>
    <recommendedName>
        <fullName evidence="4">DUF819 family protein</fullName>
    </recommendedName>
</protein>
<accession>A0AAV9IY34</accession>
<sequence length="457" mass="47671">MAGVAFVSAFGGWRERINRFRNCGRGGHTTGCGVCVPRCAPVSYRTGARRGAAPPRPGSSQLRASLIAPNNTWGLWTALMGSATAGLVLERTRLGGTLSAPLIATLLGLLWVNTGVMPSSAPAYQLVYDIFVPLAIPLLLFNADIRRILRETGRLLVAFVVGFFGTLFGTLVACATVPLKSVGAEGIKAAVALNARHIGGSVNLVAVAEAVHMKPTTVAALLAADNIVLAVYFPLIFALSTSAVHMRSSERKSASAASASSEAASTDPRAPSDIRLIRLALALTVAVAACWTSQLLVQAWGIPSMFLPVLTLVIVALATLLPGPFRPLQSSGTALGMLFMQVFFVITGALGSIGSVVRTAPVLLLFSAVQVLAHLAFVLSVGPRLRLTRNEILLASNANVGGPTTAAGMAGSKGWLTLIVPAILIGVCGYATATFASLALVPILPKWIQCLPWSHRL</sequence>
<dbReference type="PANTHER" id="PTHR34289">
    <property type="entry name" value="PROTEIN, PUTATIVE (DUF819)-RELATED"/>
    <property type="match status" value="1"/>
</dbReference>
<gene>
    <name evidence="2" type="ORF">CDCA_CDCA10G3025</name>
</gene>
<evidence type="ECO:0000313" key="3">
    <source>
        <dbReference type="Proteomes" id="UP001301350"/>
    </source>
</evidence>
<feature type="transmembrane region" description="Helical" evidence="1">
    <location>
        <begin position="96"/>
        <end position="114"/>
    </location>
</feature>
<comment type="caution">
    <text evidence="2">The sequence shown here is derived from an EMBL/GenBank/DDBJ whole genome shotgun (WGS) entry which is preliminary data.</text>
</comment>
<dbReference type="PANTHER" id="PTHR34289:SF3">
    <property type="entry name" value="PROTEIN, PUTATIVE (DUF819)-RELATED"/>
    <property type="match status" value="1"/>
</dbReference>
<keyword evidence="1" id="KW-0812">Transmembrane</keyword>
<feature type="transmembrane region" description="Helical" evidence="1">
    <location>
        <begin position="300"/>
        <end position="321"/>
    </location>
</feature>
<reference evidence="2 3" key="1">
    <citation type="submission" date="2022-07" db="EMBL/GenBank/DDBJ databases">
        <title>Genome-wide signatures of adaptation to extreme environments.</title>
        <authorList>
            <person name="Cho C.H."/>
            <person name="Yoon H.S."/>
        </authorList>
    </citation>
    <scope>NUCLEOTIDE SEQUENCE [LARGE SCALE GENOMIC DNA]</scope>
    <source>
        <strain evidence="2 3">DBV 063 E5</strain>
    </source>
</reference>
<proteinExistence type="predicted"/>
<evidence type="ECO:0000256" key="1">
    <source>
        <dbReference type="SAM" id="Phobius"/>
    </source>
</evidence>